<dbReference type="GO" id="GO:0016197">
    <property type="term" value="P:endosomal transport"/>
    <property type="evidence" value="ECO:0007669"/>
    <property type="project" value="TreeGrafter"/>
</dbReference>
<feature type="domain" description="EH" evidence="2">
    <location>
        <begin position="10"/>
        <end position="98"/>
    </location>
</feature>
<dbReference type="InterPro" id="IPR011992">
    <property type="entry name" value="EF-hand-dom_pair"/>
</dbReference>
<dbReference type="SUPFAM" id="SSF47473">
    <property type="entry name" value="EF-hand"/>
    <property type="match status" value="1"/>
</dbReference>
<dbReference type="FunFam" id="1.10.238.10:FF:000055">
    <property type="entry name" value="Intersectin-1 isoform 1"/>
    <property type="match status" value="1"/>
</dbReference>
<feature type="domain" description="EF-hand" evidence="3">
    <location>
        <begin position="42"/>
        <end position="77"/>
    </location>
</feature>
<dbReference type="PANTHER" id="PTHR11216">
    <property type="entry name" value="EH DOMAIN"/>
    <property type="match status" value="1"/>
</dbReference>
<dbReference type="GO" id="GO:0005737">
    <property type="term" value="C:cytoplasm"/>
    <property type="evidence" value="ECO:0007669"/>
    <property type="project" value="TreeGrafter"/>
</dbReference>
<dbReference type="CDD" id="cd00052">
    <property type="entry name" value="EH"/>
    <property type="match status" value="1"/>
</dbReference>
<accession>A0A915KJH0</accession>
<evidence type="ECO:0000259" key="3">
    <source>
        <dbReference type="PROSITE" id="PS50222"/>
    </source>
</evidence>
<dbReference type="GO" id="GO:0006897">
    <property type="term" value="P:endocytosis"/>
    <property type="evidence" value="ECO:0007669"/>
    <property type="project" value="TreeGrafter"/>
</dbReference>
<dbReference type="PANTHER" id="PTHR11216:SF170">
    <property type="entry name" value="DYNAMIN ASSOCIATED PROTEIN 160, ISOFORM D"/>
    <property type="match status" value="1"/>
</dbReference>
<dbReference type="PROSITE" id="PS50031">
    <property type="entry name" value="EH"/>
    <property type="match status" value="1"/>
</dbReference>
<dbReference type="OMA" id="LAICIRM"/>
<dbReference type="GO" id="GO:0005509">
    <property type="term" value="F:calcium ion binding"/>
    <property type="evidence" value="ECO:0007669"/>
    <property type="project" value="InterPro"/>
</dbReference>
<dbReference type="GO" id="GO:0005886">
    <property type="term" value="C:plasma membrane"/>
    <property type="evidence" value="ECO:0007669"/>
    <property type="project" value="TreeGrafter"/>
</dbReference>
<dbReference type="Gene3D" id="1.10.238.10">
    <property type="entry name" value="EF-hand"/>
    <property type="match status" value="1"/>
</dbReference>
<dbReference type="WBParaSite" id="nRc.2.0.1.t38965-RA">
    <property type="protein sequence ID" value="nRc.2.0.1.t38965-RA"/>
    <property type="gene ID" value="nRc.2.0.1.g38965"/>
</dbReference>
<dbReference type="InterPro" id="IPR000261">
    <property type="entry name" value="EH_dom"/>
</dbReference>
<sequence>MNQWRISFDDYGKYCQQFLALKPTQGFITGDQARVYFMQFGLPSTLLAHIWNLSDLNRDGRLDCKEFSIAMHLIGKAVAGTSLPQILPESMKQEPTASCYAWLYTYGVDIKFINNYDIFRNEKKLAICIRMGLSVLI</sequence>
<dbReference type="PROSITE" id="PS00018">
    <property type="entry name" value="EF_HAND_1"/>
    <property type="match status" value="1"/>
</dbReference>
<protein>
    <submittedName>
        <fullName evidence="5">Uncharacterized protein</fullName>
    </submittedName>
</protein>
<dbReference type="InterPro" id="IPR002048">
    <property type="entry name" value="EF_hand_dom"/>
</dbReference>
<evidence type="ECO:0000313" key="5">
    <source>
        <dbReference type="WBParaSite" id="nRc.2.0.1.t38965-RA"/>
    </source>
</evidence>
<name>A0A915KJH0_ROMCU</name>
<organism evidence="4 5">
    <name type="scientific">Romanomermis culicivorax</name>
    <name type="common">Nematode worm</name>
    <dbReference type="NCBI Taxonomy" id="13658"/>
    <lineage>
        <taxon>Eukaryota</taxon>
        <taxon>Metazoa</taxon>
        <taxon>Ecdysozoa</taxon>
        <taxon>Nematoda</taxon>
        <taxon>Enoplea</taxon>
        <taxon>Dorylaimia</taxon>
        <taxon>Mermithida</taxon>
        <taxon>Mermithoidea</taxon>
        <taxon>Mermithidae</taxon>
        <taxon>Romanomermis</taxon>
    </lineage>
</organism>
<dbReference type="Pfam" id="PF12763">
    <property type="entry name" value="EH"/>
    <property type="match status" value="1"/>
</dbReference>
<dbReference type="AlphaFoldDB" id="A0A915KJH0"/>
<dbReference type="PROSITE" id="PS50222">
    <property type="entry name" value="EF_HAND_2"/>
    <property type="match status" value="1"/>
</dbReference>
<evidence type="ECO:0000259" key="2">
    <source>
        <dbReference type="PROSITE" id="PS50031"/>
    </source>
</evidence>
<dbReference type="SMART" id="SM00027">
    <property type="entry name" value="EH"/>
    <property type="match status" value="1"/>
</dbReference>
<evidence type="ECO:0000256" key="1">
    <source>
        <dbReference type="ARBA" id="ARBA00022837"/>
    </source>
</evidence>
<dbReference type="Proteomes" id="UP000887565">
    <property type="component" value="Unplaced"/>
</dbReference>
<proteinExistence type="predicted"/>
<reference evidence="5" key="1">
    <citation type="submission" date="2022-11" db="UniProtKB">
        <authorList>
            <consortium name="WormBaseParasite"/>
        </authorList>
    </citation>
    <scope>IDENTIFICATION</scope>
</reference>
<evidence type="ECO:0000313" key="4">
    <source>
        <dbReference type="Proteomes" id="UP000887565"/>
    </source>
</evidence>
<dbReference type="InterPro" id="IPR018247">
    <property type="entry name" value="EF_Hand_1_Ca_BS"/>
</dbReference>
<keyword evidence="1" id="KW-0106">Calcium</keyword>
<keyword evidence="4" id="KW-1185">Reference proteome</keyword>